<name>A0A1A2W2E3_MYCSC</name>
<protein>
    <submittedName>
        <fullName evidence="3">Major capsid protein</fullName>
    </submittedName>
</protein>
<evidence type="ECO:0000259" key="2">
    <source>
        <dbReference type="Pfam" id="PF05065"/>
    </source>
</evidence>
<proteinExistence type="predicted"/>
<dbReference type="EMBL" id="LZJY01000106">
    <property type="protein sequence ID" value="OBI07071.1"/>
    <property type="molecule type" value="Genomic_DNA"/>
</dbReference>
<dbReference type="AlphaFoldDB" id="A0A1A2W2E3"/>
<evidence type="ECO:0000256" key="1">
    <source>
        <dbReference type="ARBA" id="ARBA00004328"/>
    </source>
</evidence>
<reference evidence="3 4" key="1">
    <citation type="submission" date="2016-06" db="EMBL/GenBank/DDBJ databases">
        <authorList>
            <person name="Kjaerup R.B."/>
            <person name="Dalgaard T.S."/>
            <person name="Juul-Madsen H.R."/>
        </authorList>
    </citation>
    <scope>NUCLEOTIDE SEQUENCE [LARGE SCALE GENOMIC DNA]</scope>
    <source>
        <strain evidence="3 4">E2838</strain>
    </source>
</reference>
<comment type="caution">
    <text evidence="3">The sequence shown here is derived from an EMBL/GenBank/DDBJ whole genome shotgun (WGS) entry which is preliminary data.</text>
</comment>
<comment type="subcellular location">
    <subcellularLocation>
        <location evidence="1">Virion</location>
    </subcellularLocation>
</comment>
<dbReference type="SUPFAM" id="SSF56563">
    <property type="entry name" value="Major capsid protein gp5"/>
    <property type="match status" value="1"/>
</dbReference>
<dbReference type="InterPro" id="IPR054612">
    <property type="entry name" value="Phage_capsid-like_C"/>
</dbReference>
<dbReference type="RefSeq" id="WP_067302998.1">
    <property type="nucleotide sequence ID" value="NZ_LZJY01000106.1"/>
</dbReference>
<feature type="domain" description="Phage capsid-like C-terminal" evidence="2">
    <location>
        <begin position="54"/>
        <end position="275"/>
    </location>
</feature>
<organism evidence="3 4">
    <name type="scientific">Mycobacterium scrofulaceum</name>
    <dbReference type="NCBI Taxonomy" id="1783"/>
    <lineage>
        <taxon>Bacteria</taxon>
        <taxon>Bacillati</taxon>
        <taxon>Actinomycetota</taxon>
        <taxon>Actinomycetes</taxon>
        <taxon>Mycobacteriales</taxon>
        <taxon>Mycobacteriaceae</taxon>
        <taxon>Mycobacterium</taxon>
    </lineage>
</organism>
<gene>
    <name evidence="3" type="ORF">A5679_11555</name>
</gene>
<dbReference type="Gene3D" id="3.30.2320.10">
    <property type="entry name" value="hypothetical protein PF0899 domain"/>
    <property type="match status" value="1"/>
</dbReference>
<evidence type="ECO:0000313" key="4">
    <source>
        <dbReference type="Proteomes" id="UP000092207"/>
    </source>
</evidence>
<dbReference type="Proteomes" id="UP000092207">
    <property type="component" value="Unassembled WGS sequence"/>
</dbReference>
<dbReference type="NCBIfam" id="TIGR01554">
    <property type="entry name" value="major_cap_HK97"/>
    <property type="match status" value="1"/>
</dbReference>
<dbReference type="Pfam" id="PF05065">
    <property type="entry name" value="Phage_capsid"/>
    <property type="match status" value="1"/>
</dbReference>
<dbReference type="Gene3D" id="3.30.2400.10">
    <property type="entry name" value="Major capsid protein gp5"/>
    <property type="match status" value="1"/>
</dbReference>
<accession>A0A1A2W2E3</accession>
<evidence type="ECO:0000313" key="3">
    <source>
        <dbReference type="EMBL" id="OBI07071.1"/>
    </source>
</evidence>
<dbReference type="InterPro" id="IPR024455">
    <property type="entry name" value="Phage_capsid"/>
</dbReference>
<sequence length="286" mass="30404">MAFTATTTNSAAAWRPDVYEFAPTDVVPEALILQCSTVAGEVEGDAPSMHVGFVTDDEAVFKAEGADLDEADPALSEVLVHTAKLTQLVRLSNEQYSQPATPDQLSQSVNRAIVRRADIAFLSEAAPVGPAVAPMPGLLNVANIVDGGEVSTNLDVISDLIATLEDNLATPTAIIVDPLGWSEIRKLKIGTGYNSTLLGAGTTDAQQMLFSLPVFVNRGITNYSGLIVDKYAIVSAVGPVRIATSEHRYFDSDGIAIRATWRFGHVVVRPERIGKFTIAEPIVPGS</sequence>